<feature type="transmembrane region" description="Helical" evidence="1">
    <location>
        <begin position="20"/>
        <end position="43"/>
    </location>
</feature>
<comment type="caution">
    <text evidence="2">The sequence shown here is derived from an EMBL/GenBank/DDBJ whole genome shotgun (WGS) entry which is preliminary data.</text>
</comment>
<keyword evidence="1" id="KW-0812">Transmembrane</keyword>
<name>A0A0L8MA16_STRVG</name>
<dbReference type="EMBL" id="LGUV01000340">
    <property type="protein sequence ID" value="KOG47272.1"/>
    <property type="molecule type" value="Genomic_DNA"/>
</dbReference>
<dbReference type="AlphaFoldDB" id="A0A0L8MA16"/>
<evidence type="ECO:0000313" key="2">
    <source>
        <dbReference type="EMBL" id="KOG47272.1"/>
    </source>
</evidence>
<evidence type="ECO:0000313" key="3">
    <source>
        <dbReference type="Proteomes" id="UP000037084"/>
    </source>
</evidence>
<gene>
    <name evidence="2" type="ORF">ADK75_24165</name>
</gene>
<accession>A0A0L8MA16</accession>
<proteinExistence type="predicted"/>
<protein>
    <submittedName>
        <fullName evidence="2">Uncharacterized protein</fullName>
    </submittedName>
</protein>
<dbReference type="PATRIC" id="fig|1961.12.peg.5419"/>
<sequence>MLQSAGHLPTLRGRQGMWSGMWESVVLAVLAATVRIALQVVAWRRELARERERGRLVLEALRLAGHGVRMEDRRSDGDVLIVRGDGLGASTGQEGEAR</sequence>
<dbReference type="Proteomes" id="UP000037084">
    <property type="component" value="Unassembled WGS sequence"/>
</dbReference>
<keyword evidence="1" id="KW-1133">Transmembrane helix</keyword>
<evidence type="ECO:0000256" key="1">
    <source>
        <dbReference type="SAM" id="Phobius"/>
    </source>
</evidence>
<keyword evidence="1" id="KW-0472">Membrane</keyword>
<organism evidence="2 3">
    <name type="scientific">Streptomyces virginiae</name>
    <name type="common">Streptomyces cinnamonensis</name>
    <dbReference type="NCBI Taxonomy" id="1961"/>
    <lineage>
        <taxon>Bacteria</taxon>
        <taxon>Bacillati</taxon>
        <taxon>Actinomycetota</taxon>
        <taxon>Actinomycetes</taxon>
        <taxon>Kitasatosporales</taxon>
        <taxon>Streptomycetaceae</taxon>
        <taxon>Streptomyces</taxon>
    </lineage>
</organism>
<reference evidence="3" key="1">
    <citation type="submission" date="2015-07" db="EMBL/GenBank/DDBJ databases">
        <authorList>
            <consortium name="Consortium for Microbial Forensics and Genomics (microFORGE)"/>
            <person name="Knight B.M."/>
            <person name="Roberts D.P."/>
            <person name="Lin D."/>
            <person name="Hari K."/>
            <person name="Fletcher J."/>
            <person name="Melcher U."/>
            <person name="Blagden T."/>
            <person name="Winegar R.A."/>
        </authorList>
    </citation>
    <scope>NUCLEOTIDE SEQUENCE [LARGE SCALE GENOMIC DNA]</scope>
    <source>
        <strain evidence="3">NRRL B-1447</strain>
    </source>
</reference>